<dbReference type="EMBL" id="CP024309">
    <property type="protein sequence ID" value="AUX78825.1"/>
    <property type="molecule type" value="Genomic_DNA"/>
</dbReference>
<dbReference type="InterPro" id="IPR036390">
    <property type="entry name" value="WH_DNA-bd_sf"/>
</dbReference>
<dbReference type="SUPFAM" id="SSF51206">
    <property type="entry name" value="cAMP-binding domain-like"/>
    <property type="match status" value="1"/>
</dbReference>
<dbReference type="CDD" id="cd00038">
    <property type="entry name" value="CAP_ED"/>
    <property type="match status" value="1"/>
</dbReference>
<keyword evidence="3" id="KW-0804">Transcription</keyword>
<evidence type="ECO:0000259" key="6">
    <source>
        <dbReference type="PROSITE" id="PS51063"/>
    </source>
</evidence>
<evidence type="ECO:0000313" key="7">
    <source>
        <dbReference type="EMBL" id="AUX78825.1"/>
    </source>
</evidence>
<feature type="domain" description="HTH crp-type" evidence="6">
    <location>
        <begin position="135"/>
        <end position="205"/>
    </location>
</feature>
<protein>
    <submittedName>
        <fullName evidence="7">Nitrogen fixation transcriptional regulator FixK 1</fullName>
    </submittedName>
</protein>
<dbReference type="PROSITE" id="PS00042">
    <property type="entry name" value="HTH_CRP_1"/>
    <property type="match status" value="1"/>
</dbReference>
<dbReference type="SMART" id="SM00419">
    <property type="entry name" value="HTH_CRP"/>
    <property type="match status" value="1"/>
</dbReference>
<keyword evidence="1" id="KW-0805">Transcription regulation</keyword>
<dbReference type="InterPro" id="IPR012318">
    <property type="entry name" value="HTH_CRP"/>
</dbReference>
<dbReference type="GO" id="GO:0005829">
    <property type="term" value="C:cytosol"/>
    <property type="evidence" value="ECO:0007669"/>
    <property type="project" value="TreeGrafter"/>
</dbReference>
<feature type="domain" description="Cyclic nucleotide-binding" evidence="5">
    <location>
        <begin position="32"/>
        <end position="80"/>
    </location>
</feature>
<evidence type="ECO:0000256" key="2">
    <source>
        <dbReference type="ARBA" id="ARBA00023125"/>
    </source>
</evidence>
<evidence type="ECO:0000313" key="8">
    <source>
        <dbReference type="Proteomes" id="UP000239340"/>
    </source>
</evidence>
<keyword evidence="4" id="KW-0535">Nitrogen fixation</keyword>
<evidence type="ECO:0000259" key="5">
    <source>
        <dbReference type="PROSITE" id="PS50042"/>
    </source>
</evidence>
<dbReference type="CDD" id="cd00092">
    <property type="entry name" value="HTH_CRP"/>
    <property type="match status" value="1"/>
</dbReference>
<dbReference type="GO" id="GO:0003677">
    <property type="term" value="F:DNA binding"/>
    <property type="evidence" value="ECO:0007669"/>
    <property type="project" value="UniProtKB-KW"/>
</dbReference>
<dbReference type="GO" id="GO:0003700">
    <property type="term" value="F:DNA-binding transcription factor activity"/>
    <property type="evidence" value="ECO:0007669"/>
    <property type="project" value="InterPro"/>
</dbReference>
<dbReference type="InterPro" id="IPR050397">
    <property type="entry name" value="Env_Response_Regulators"/>
</dbReference>
<dbReference type="PROSITE" id="PS50042">
    <property type="entry name" value="CNMP_BINDING_3"/>
    <property type="match status" value="1"/>
</dbReference>
<dbReference type="InterPro" id="IPR014710">
    <property type="entry name" value="RmlC-like_jellyroll"/>
</dbReference>
<name>A0A2L0HBI0_RHIFR</name>
<evidence type="ECO:0000256" key="3">
    <source>
        <dbReference type="ARBA" id="ARBA00023163"/>
    </source>
</evidence>
<dbReference type="PROSITE" id="PS51063">
    <property type="entry name" value="HTH_CRP_2"/>
    <property type="match status" value="1"/>
</dbReference>
<dbReference type="Pfam" id="PF13545">
    <property type="entry name" value="HTH_Crp_2"/>
    <property type="match status" value="1"/>
</dbReference>
<dbReference type="Proteomes" id="UP000239340">
    <property type="component" value="Plasmid pSfreNXT3b"/>
</dbReference>
<dbReference type="FunFam" id="1.10.10.10:FF:000028">
    <property type="entry name" value="Fumarate/nitrate reduction transcriptional regulator Fnr"/>
    <property type="match status" value="1"/>
</dbReference>
<keyword evidence="7" id="KW-0614">Plasmid</keyword>
<dbReference type="PRINTS" id="PR00034">
    <property type="entry name" value="HTHCRP"/>
</dbReference>
<dbReference type="PANTHER" id="PTHR24567">
    <property type="entry name" value="CRP FAMILY TRANSCRIPTIONAL REGULATORY PROTEIN"/>
    <property type="match status" value="1"/>
</dbReference>
<dbReference type="Gene3D" id="1.10.10.10">
    <property type="entry name" value="Winged helix-like DNA-binding domain superfamily/Winged helix DNA-binding domain"/>
    <property type="match status" value="1"/>
</dbReference>
<dbReference type="PANTHER" id="PTHR24567:SF75">
    <property type="entry name" value="FUMARATE AND NITRATE REDUCTION REGULATORY PROTEIN"/>
    <property type="match status" value="1"/>
</dbReference>
<accession>A0A2L0HBI0</accession>
<keyword evidence="2" id="KW-0238">DNA-binding</keyword>
<dbReference type="RefSeq" id="WP_104840458.1">
    <property type="nucleotide sequence ID" value="NZ_CP024309.1"/>
</dbReference>
<sequence length="212" mass="23772">MNAASRALERSHVAPNNIGRVKIPGPHLVATYKAGREIYGQGDTVTKYYQVKTGTVRVYRLLEEGRRQIVSFHFAGEVFGVEAGSTHRFFAAAITETTLAVFRQHTVKEHSRELLGFALDGMARAQEHLLVVGRQCAVERMAAFLLDLSHRLGRLRQLRLPMSRQDIADYLGLTIETVSRVMTKLKERSIIALQDTRAIDIMKPGALRSLCQ</sequence>
<dbReference type="InterPro" id="IPR036388">
    <property type="entry name" value="WH-like_DNA-bd_sf"/>
</dbReference>
<dbReference type="SUPFAM" id="SSF46785">
    <property type="entry name" value="Winged helix' DNA-binding domain"/>
    <property type="match status" value="1"/>
</dbReference>
<geneLocation type="plasmid" evidence="8">
    <name>psfrenxt3b</name>
</geneLocation>
<dbReference type="InterPro" id="IPR018335">
    <property type="entry name" value="Tscrpt_reg_HTH_Crp-type_CS"/>
</dbReference>
<organism evidence="7 8">
    <name type="scientific">Rhizobium fredii</name>
    <name type="common">Sinorhizobium fredii</name>
    <dbReference type="NCBI Taxonomy" id="380"/>
    <lineage>
        <taxon>Bacteria</taxon>
        <taxon>Pseudomonadati</taxon>
        <taxon>Pseudomonadota</taxon>
        <taxon>Alphaproteobacteria</taxon>
        <taxon>Hyphomicrobiales</taxon>
        <taxon>Rhizobiaceae</taxon>
        <taxon>Sinorhizobium/Ensifer group</taxon>
        <taxon>Sinorhizobium</taxon>
    </lineage>
</organism>
<evidence type="ECO:0000256" key="4">
    <source>
        <dbReference type="ARBA" id="ARBA00023231"/>
    </source>
</evidence>
<dbReference type="InterPro" id="IPR018490">
    <property type="entry name" value="cNMP-bd_dom_sf"/>
</dbReference>
<gene>
    <name evidence="7" type="primary">fixK-1</name>
    <name evidence="7" type="ORF">NXT3_PB00164</name>
</gene>
<dbReference type="Gene3D" id="2.60.120.10">
    <property type="entry name" value="Jelly Rolls"/>
    <property type="match status" value="1"/>
</dbReference>
<dbReference type="AlphaFoldDB" id="A0A2L0HBI0"/>
<dbReference type="Pfam" id="PF00027">
    <property type="entry name" value="cNMP_binding"/>
    <property type="match status" value="1"/>
</dbReference>
<reference evidence="7 8" key="1">
    <citation type="submission" date="2017-10" db="EMBL/GenBank/DDBJ databases">
        <title>Analysis of the genome sequences of Rhizobium populations associated to common bean (phaseolus vulgaris).</title>
        <authorList>
            <person name="Bustos P."/>
            <person name="Santamaria R.I."/>
            <person name="Miranda-Sanchez F."/>
            <person name="Perez-Carrascal O."/>
            <person name="Juarez S."/>
            <person name="Lozano L."/>
            <person name="Martinez-Flores I."/>
            <person name="Vinuesa P."/>
            <person name="Martinez-Romero E."/>
            <person name="Cevallos M.A."/>
            <person name="Romero D."/>
            <person name="Davila G."/>
            <person name="Gonzalez V."/>
        </authorList>
    </citation>
    <scope>NUCLEOTIDE SEQUENCE [LARGE SCALE GENOMIC DNA]</scope>
    <source>
        <strain evidence="7 8">NXT3</strain>
        <plasmid evidence="8">Plasmid psfrenxt3b</plasmid>
    </source>
</reference>
<evidence type="ECO:0000256" key="1">
    <source>
        <dbReference type="ARBA" id="ARBA00023015"/>
    </source>
</evidence>
<proteinExistence type="predicted"/>
<dbReference type="SMART" id="SM00100">
    <property type="entry name" value="cNMP"/>
    <property type="match status" value="1"/>
</dbReference>
<dbReference type="InterPro" id="IPR000595">
    <property type="entry name" value="cNMP-bd_dom"/>
</dbReference>